<evidence type="ECO:0000313" key="3">
    <source>
        <dbReference type="EMBL" id="KAB3536061.1"/>
    </source>
</evidence>
<dbReference type="CDD" id="cd12797">
    <property type="entry name" value="M23_peptidase"/>
    <property type="match status" value="1"/>
</dbReference>
<feature type="transmembrane region" description="Helical" evidence="1">
    <location>
        <begin position="131"/>
        <end position="150"/>
    </location>
</feature>
<dbReference type="InterPro" id="IPR050570">
    <property type="entry name" value="Cell_wall_metabolism_enzyme"/>
</dbReference>
<dbReference type="GO" id="GO:0004222">
    <property type="term" value="F:metalloendopeptidase activity"/>
    <property type="evidence" value="ECO:0007669"/>
    <property type="project" value="TreeGrafter"/>
</dbReference>
<proteinExistence type="predicted"/>
<feature type="domain" description="M23ase beta-sheet core" evidence="2">
    <location>
        <begin position="235"/>
        <end position="330"/>
    </location>
</feature>
<name>A0A6I0FIU9_9FIRM</name>
<gene>
    <name evidence="3" type="ORF">F8154_04700</name>
</gene>
<dbReference type="SUPFAM" id="SSF51261">
    <property type="entry name" value="Duplicated hybrid motif"/>
    <property type="match status" value="1"/>
</dbReference>
<dbReference type="AlphaFoldDB" id="A0A6I0FIU9"/>
<evidence type="ECO:0000256" key="1">
    <source>
        <dbReference type="SAM" id="Phobius"/>
    </source>
</evidence>
<dbReference type="Gene3D" id="2.70.70.10">
    <property type="entry name" value="Glucose Permease (Domain IIA)"/>
    <property type="match status" value="1"/>
</dbReference>
<dbReference type="Pfam" id="PF01551">
    <property type="entry name" value="Peptidase_M23"/>
    <property type="match status" value="1"/>
</dbReference>
<comment type="caution">
    <text evidence="3">The sequence shown here is derived from an EMBL/GenBank/DDBJ whole genome shotgun (WGS) entry which is preliminary data.</text>
</comment>
<dbReference type="OrthoDB" id="9809488at2"/>
<dbReference type="InterPro" id="IPR011055">
    <property type="entry name" value="Dup_hybrid_motif"/>
</dbReference>
<sequence>MEKLGLTSIITKAINITGFLLVLMLVVERTLSPPQVYLNIARLIILTIFITSALSLPLVKKSKLLYKAIGVACIALYFIGIFVSELFLMASIAIIIAIVFIFIDTFTGFSITEDTQNEVFPLPAPSERAGSIKIIMNCYITSILAFLNPFQFYQIIMQIIGMIGSSGLKNFKQKGNYSLPFEDEWLIMNGGIDQKDSHSWEVINQRYAYDFVMADSNNIRHINEGNKLTDYICFGKNILSPADGEVMATKNNVRDYPYPGTMKLDFLSTDFRGNFVIIKHEENEYSFMAHFIPGSIRVKKGDYVKRGEVIGRCGNSGHSTEPHLHLHFQNRPSFYFADGLPIKFSSLKVNGNFSSQTFIKKGERVANK</sequence>
<keyword evidence="1" id="KW-0472">Membrane</keyword>
<feature type="transmembrane region" description="Helical" evidence="1">
    <location>
        <begin position="6"/>
        <end position="27"/>
    </location>
</feature>
<dbReference type="EMBL" id="WBZC01000013">
    <property type="protein sequence ID" value="KAB3536061.1"/>
    <property type="molecule type" value="Genomic_DNA"/>
</dbReference>
<accession>A0A6I0FIU9</accession>
<keyword evidence="4" id="KW-1185">Reference proteome</keyword>
<dbReference type="PANTHER" id="PTHR21666:SF270">
    <property type="entry name" value="MUREIN HYDROLASE ACTIVATOR ENVC"/>
    <property type="match status" value="1"/>
</dbReference>
<feature type="transmembrane region" description="Helical" evidence="1">
    <location>
        <begin position="90"/>
        <end position="111"/>
    </location>
</feature>
<evidence type="ECO:0000259" key="2">
    <source>
        <dbReference type="Pfam" id="PF01551"/>
    </source>
</evidence>
<feature type="transmembrane region" description="Helical" evidence="1">
    <location>
        <begin position="64"/>
        <end position="83"/>
    </location>
</feature>
<dbReference type="PANTHER" id="PTHR21666">
    <property type="entry name" value="PEPTIDASE-RELATED"/>
    <property type="match status" value="1"/>
</dbReference>
<dbReference type="InterPro" id="IPR016047">
    <property type="entry name" value="M23ase_b-sheet_dom"/>
</dbReference>
<protein>
    <submittedName>
        <fullName evidence="3">M23 family metallopeptidase</fullName>
    </submittedName>
</protein>
<keyword evidence="1" id="KW-0812">Transmembrane</keyword>
<organism evidence="3 4">
    <name type="scientific">Alkaliphilus pronyensis</name>
    <dbReference type="NCBI Taxonomy" id="1482732"/>
    <lineage>
        <taxon>Bacteria</taxon>
        <taxon>Bacillati</taxon>
        <taxon>Bacillota</taxon>
        <taxon>Clostridia</taxon>
        <taxon>Peptostreptococcales</taxon>
        <taxon>Natronincolaceae</taxon>
        <taxon>Alkaliphilus</taxon>
    </lineage>
</organism>
<evidence type="ECO:0000313" key="4">
    <source>
        <dbReference type="Proteomes" id="UP000432715"/>
    </source>
</evidence>
<keyword evidence="1" id="KW-1133">Transmembrane helix</keyword>
<dbReference type="Proteomes" id="UP000432715">
    <property type="component" value="Unassembled WGS sequence"/>
</dbReference>
<reference evidence="3 4" key="1">
    <citation type="submission" date="2019-10" db="EMBL/GenBank/DDBJ databases">
        <title>Alkaliphilus serpentinus sp. nov. and Alkaliphilus pronyensis sp. nov., two novel anaerobic alkaliphilic species isolated from the serpentinized-hosted hydrothermal field of the Prony Bay (New Caledonia).</title>
        <authorList>
            <person name="Postec A."/>
        </authorList>
    </citation>
    <scope>NUCLEOTIDE SEQUENCE [LARGE SCALE GENOMIC DNA]</scope>
    <source>
        <strain evidence="3 4">LacV</strain>
    </source>
</reference>
<feature type="transmembrane region" description="Helical" evidence="1">
    <location>
        <begin position="39"/>
        <end position="58"/>
    </location>
</feature>
<dbReference type="RefSeq" id="WP_151860440.1">
    <property type="nucleotide sequence ID" value="NZ_WBZC01000013.1"/>
</dbReference>